<feature type="transmembrane region" description="Helical" evidence="8">
    <location>
        <begin position="43"/>
        <end position="65"/>
    </location>
</feature>
<keyword evidence="5" id="KW-0769">Symport</keyword>
<dbReference type="GO" id="GO:0015293">
    <property type="term" value="F:symporter activity"/>
    <property type="evidence" value="ECO:0007669"/>
    <property type="project" value="UniProtKB-KW"/>
</dbReference>
<dbReference type="STRING" id="1034943.BN59_02205"/>
<dbReference type="PANTHER" id="PTHR43528">
    <property type="entry name" value="ALPHA-KETOGLUTARATE PERMEASE"/>
    <property type="match status" value="1"/>
</dbReference>
<dbReference type="Gene3D" id="1.20.1250.20">
    <property type="entry name" value="MFS general substrate transporter like domains"/>
    <property type="match status" value="2"/>
</dbReference>
<dbReference type="GO" id="GO:0005886">
    <property type="term" value="C:plasma membrane"/>
    <property type="evidence" value="ECO:0007669"/>
    <property type="project" value="UniProtKB-SubCell"/>
</dbReference>
<evidence type="ECO:0000313" key="10">
    <source>
        <dbReference type="EMBL" id="CDZ77911.1"/>
    </source>
</evidence>
<evidence type="ECO:0000256" key="5">
    <source>
        <dbReference type="ARBA" id="ARBA00022847"/>
    </source>
</evidence>
<evidence type="ECO:0000256" key="8">
    <source>
        <dbReference type="SAM" id="Phobius"/>
    </source>
</evidence>
<feature type="transmembrane region" description="Helical" evidence="8">
    <location>
        <begin position="178"/>
        <end position="197"/>
    </location>
</feature>
<gene>
    <name evidence="10" type="primary">proP_4</name>
    <name evidence="10" type="ORF">BN59_02205</name>
</gene>
<protein>
    <submittedName>
        <fullName evidence="10">Proline porter II</fullName>
    </submittedName>
</protein>
<feature type="domain" description="Major facilitator superfamily (MFS) profile" evidence="9">
    <location>
        <begin position="7"/>
        <end position="420"/>
    </location>
</feature>
<name>A0A078KYB8_9GAMM</name>
<dbReference type="InterPro" id="IPR020846">
    <property type="entry name" value="MFS_dom"/>
</dbReference>
<feature type="transmembrane region" description="Helical" evidence="8">
    <location>
        <begin position="77"/>
        <end position="95"/>
    </location>
</feature>
<evidence type="ECO:0000256" key="4">
    <source>
        <dbReference type="ARBA" id="ARBA00022692"/>
    </source>
</evidence>
<evidence type="ECO:0000259" key="9">
    <source>
        <dbReference type="PROSITE" id="PS50850"/>
    </source>
</evidence>
<reference evidence="10 11" key="1">
    <citation type="submission" date="2014-06" db="EMBL/GenBank/DDBJ databases">
        <authorList>
            <person name="Urmite Genomes Urmite Genomes"/>
        </authorList>
    </citation>
    <scope>NUCLEOTIDE SEQUENCE [LARGE SCALE GENOMIC DNA]</scope>
</reference>
<feature type="transmembrane region" description="Helical" evidence="8">
    <location>
        <begin position="236"/>
        <end position="257"/>
    </location>
</feature>
<dbReference type="InterPro" id="IPR036259">
    <property type="entry name" value="MFS_trans_sf"/>
</dbReference>
<dbReference type="PANTHER" id="PTHR43528:SF1">
    <property type="entry name" value="ALPHA-KETOGLUTARATE PERMEASE"/>
    <property type="match status" value="1"/>
</dbReference>
<accession>A0A078KYB8</accession>
<dbReference type="RefSeq" id="WP_052403246.1">
    <property type="nucleotide sequence ID" value="NZ_CCVW01000002.1"/>
</dbReference>
<evidence type="ECO:0000313" key="11">
    <source>
        <dbReference type="Proteomes" id="UP000044071"/>
    </source>
</evidence>
<proteinExistence type="predicted"/>
<keyword evidence="6 8" id="KW-1133">Transmembrane helix</keyword>
<feature type="transmembrane region" description="Helical" evidence="8">
    <location>
        <begin position="364"/>
        <end position="382"/>
    </location>
</feature>
<dbReference type="InterPro" id="IPR051084">
    <property type="entry name" value="H+-coupled_symporters"/>
</dbReference>
<keyword evidence="3" id="KW-1003">Cell membrane</keyword>
<dbReference type="PROSITE" id="PS50850">
    <property type="entry name" value="MFS"/>
    <property type="match status" value="1"/>
</dbReference>
<feature type="transmembrane region" description="Helical" evidence="8">
    <location>
        <begin position="331"/>
        <end position="352"/>
    </location>
</feature>
<feature type="transmembrane region" description="Helical" evidence="8">
    <location>
        <begin position="301"/>
        <end position="319"/>
    </location>
</feature>
<dbReference type="eggNOG" id="COG0477">
    <property type="taxonomic scope" value="Bacteria"/>
</dbReference>
<evidence type="ECO:0000256" key="7">
    <source>
        <dbReference type="ARBA" id="ARBA00023136"/>
    </source>
</evidence>
<dbReference type="InterPro" id="IPR005828">
    <property type="entry name" value="MFS_sugar_transport-like"/>
</dbReference>
<dbReference type="AlphaFoldDB" id="A0A078KYB8"/>
<feature type="transmembrane region" description="Helical" evidence="8">
    <location>
        <begin position="272"/>
        <end position="294"/>
    </location>
</feature>
<keyword evidence="7 8" id="KW-0472">Membrane</keyword>
<keyword evidence="11" id="KW-1185">Reference proteome</keyword>
<comment type="subcellular location">
    <subcellularLocation>
        <location evidence="1">Cell membrane</location>
        <topology evidence="1">Multi-pass membrane protein</topology>
    </subcellularLocation>
</comment>
<dbReference type="EMBL" id="CCSB01000002">
    <property type="protein sequence ID" value="CDZ77911.1"/>
    <property type="molecule type" value="Genomic_DNA"/>
</dbReference>
<sequence>MKHQTKTILGGFMGNVVEAYDVSICYFLSSELSRVLMGDNQGNPTVVLGLIFLAYLAKPIGAFILGLFSDLYGRKNVLMASILIMGISTALIGLIPSFNQIGLYAAGLLLILRTIQSMALGSEFLNSASFLVESGDDSKRGFRGCWSSVGVKAGYLLACIIVEITHSSGTQLPLIQDWLWRIPFLLAILTTLMGVFIRYKMPESLAYIVYYAERKKPTTKAIYSQAKEFIRKNPFLFNYAFFASFLSVATGFFYYLYIPLHALQYSQLTRSFIMSSTTMSLAFVTFLIPLFGWLSDKCDRLQMLTSATISLLVLSYPFMHAVNHGNATYFVLMQLVISIPCACYYSVSSVLLTELFPLQIRCTALSIVFSIAASLASGLPPLLSDYLVRKTQLVNSPCLIMITLSCIVLVNVIVLAQRYRLGVNQYNIAALNEEKPIFTIHYQNPLID</sequence>
<evidence type="ECO:0000256" key="1">
    <source>
        <dbReference type="ARBA" id="ARBA00004651"/>
    </source>
</evidence>
<keyword evidence="2" id="KW-0813">Transport</keyword>
<keyword evidence="4 8" id="KW-0812">Transmembrane</keyword>
<evidence type="ECO:0000256" key="3">
    <source>
        <dbReference type="ARBA" id="ARBA00022475"/>
    </source>
</evidence>
<evidence type="ECO:0000256" key="2">
    <source>
        <dbReference type="ARBA" id="ARBA00022448"/>
    </source>
</evidence>
<evidence type="ECO:0000256" key="6">
    <source>
        <dbReference type="ARBA" id="ARBA00022989"/>
    </source>
</evidence>
<dbReference type="Proteomes" id="UP000044071">
    <property type="component" value="Unassembled WGS sequence"/>
</dbReference>
<dbReference type="Pfam" id="PF00083">
    <property type="entry name" value="Sugar_tr"/>
    <property type="match status" value="1"/>
</dbReference>
<dbReference type="PROSITE" id="PS00216">
    <property type="entry name" value="SUGAR_TRANSPORT_1"/>
    <property type="match status" value="1"/>
</dbReference>
<feature type="transmembrane region" description="Helical" evidence="8">
    <location>
        <begin position="145"/>
        <end position="166"/>
    </location>
</feature>
<feature type="transmembrane region" description="Helical" evidence="8">
    <location>
        <begin position="394"/>
        <end position="416"/>
    </location>
</feature>
<dbReference type="InterPro" id="IPR005829">
    <property type="entry name" value="Sugar_transporter_CS"/>
</dbReference>
<organism evidence="10 11">
    <name type="scientific">Legionella massiliensis</name>
    <dbReference type="NCBI Taxonomy" id="1034943"/>
    <lineage>
        <taxon>Bacteria</taxon>
        <taxon>Pseudomonadati</taxon>
        <taxon>Pseudomonadota</taxon>
        <taxon>Gammaproteobacteria</taxon>
        <taxon>Legionellales</taxon>
        <taxon>Legionellaceae</taxon>
        <taxon>Legionella</taxon>
    </lineage>
</organism>
<dbReference type="SUPFAM" id="SSF103473">
    <property type="entry name" value="MFS general substrate transporter"/>
    <property type="match status" value="1"/>
</dbReference>